<dbReference type="AlphaFoldDB" id="A0AAD8GS82"/>
<proteinExistence type="predicted"/>
<gene>
    <name evidence="2" type="ORF">POM88_051924</name>
</gene>
<accession>A0AAD8GS82</accession>
<reference evidence="2" key="1">
    <citation type="submission" date="2023-02" db="EMBL/GenBank/DDBJ databases">
        <title>Genome of toxic invasive species Heracleum sosnowskyi carries increased number of genes despite the absence of recent whole-genome duplications.</title>
        <authorList>
            <person name="Schelkunov M."/>
            <person name="Shtratnikova V."/>
            <person name="Makarenko M."/>
            <person name="Klepikova A."/>
            <person name="Omelchenko D."/>
            <person name="Novikova G."/>
            <person name="Obukhova E."/>
            <person name="Bogdanov V."/>
            <person name="Penin A."/>
            <person name="Logacheva M."/>
        </authorList>
    </citation>
    <scope>NUCLEOTIDE SEQUENCE</scope>
    <source>
        <strain evidence="2">Hsosn_3</strain>
        <tissue evidence="2">Leaf</tissue>
    </source>
</reference>
<evidence type="ECO:0000313" key="2">
    <source>
        <dbReference type="EMBL" id="KAK1353559.1"/>
    </source>
</evidence>
<dbReference type="GO" id="GO:0004523">
    <property type="term" value="F:RNA-DNA hybrid ribonuclease activity"/>
    <property type="evidence" value="ECO:0007669"/>
    <property type="project" value="InterPro"/>
</dbReference>
<sequence>MVCEIFSEEEGVTIMNIPRSTSWPMDRMYWWPSKDGKYSVLTGYWQGRLGQAPTSSIAERLMWVANKADKNELRLFSCFMWAAWSCRNSAVFEKNPPKSIQVNTDAHVGNEPCPYVGLGVVIRDDRGVVLGIASRKKKVKRSADVAAADFGFKLAMRMGYRKVVLESDAMNEKWYWRLMQVIMNVAAEEYKKTVSRKQHGAALDTSIYRKESKSY</sequence>
<comment type="caution">
    <text evidence="2">The sequence shown here is derived from an EMBL/GenBank/DDBJ whole genome shotgun (WGS) entry which is preliminary data.</text>
</comment>
<dbReference type="Pfam" id="PF13456">
    <property type="entry name" value="RVT_3"/>
    <property type="match status" value="1"/>
</dbReference>
<feature type="domain" description="RNase H type-1" evidence="1">
    <location>
        <begin position="116"/>
        <end position="170"/>
    </location>
</feature>
<dbReference type="InterPro" id="IPR002156">
    <property type="entry name" value="RNaseH_domain"/>
</dbReference>
<name>A0AAD8GS82_9APIA</name>
<dbReference type="GO" id="GO:0003676">
    <property type="term" value="F:nucleic acid binding"/>
    <property type="evidence" value="ECO:0007669"/>
    <property type="project" value="InterPro"/>
</dbReference>
<dbReference type="InterPro" id="IPR052929">
    <property type="entry name" value="RNase_H-like_EbsB-rel"/>
</dbReference>
<organism evidence="2 3">
    <name type="scientific">Heracleum sosnowskyi</name>
    <dbReference type="NCBI Taxonomy" id="360622"/>
    <lineage>
        <taxon>Eukaryota</taxon>
        <taxon>Viridiplantae</taxon>
        <taxon>Streptophyta</taxon>
        <taxon>Embryophyta</taxon>
        <taxon>Tracheophyta</taxon>
        <taxon>Spermatophyta</taxon>
        <taxon>Magnoliopsida</taxon>
        <taxon>eudicotyledons</taxon>
        <taxon>Gunneridae</taxon>
        <taxon>Pentapetalae</taxon>
        <taxon>asterids</taxon>
        <taxon>campanulids</taxon>
        <taxon>Apiales</taxon>
        <taxon>Apiaceae</taxon>
        <taxon>Apioideae</taxon>
        <taxon>apioid superclade</taxon>
        <taxon>Tordylieae</taxon>
        <taxon>Tordyliinae</taxon>
        <taxon>Heracleum</taxon>
    </lineage>
</organism>
<reference evidence="2" key="2">
    <citation type="submission" date="2023-05" db="EMBL/GenBank/DDBJ databases">
        <authorList>
            <person name="Schelkunov M.I."/>
        </authorList>
    </citation>
    <scope>NUCLEOTIDE SEQUENCE</scope>
    <source>
        <strain evidence="2">Hsosn_3</strain>
        <tissue evidence="2">Leaf</tissue>
    </source>
</reference>
<dbReference type="PANTHER" id="PTHR47074:SF48">
    <property type="entry name" value="POLYNUCLEOTIDYL TRANSFERASE, RIBONUCLEASE H-LIKE SUPERFAMILY PROTEIN"/>
    <property type="match status" value="1"/>
</dbReference>
<dbReference type="Proteomes" id="UP001237642">
    <property type="component" value="Unassembled WGS sequence"/>
</dbReference>
<protein>
    <recommendedName>
        <fullName evidence="1">RNase H type-1 domain-containing protein</fullName>
    </recommendedName>
</protein>
<dbReference type="PANTHER" id="PTHR47074">
    <property type="entry name" value="BNAC02G40300D PROTEIN"/>
    <property type="match status" value="1"/>
</dbReference>
<evidence type="ECO:0000259" key="1">
    <source>
        <dbReference type="Pfam" id="PF13456"/>
    </source>
</evidence>
<dbReference type="EMBL" id="JAUIZM010000012">
    <property type="protein sequence ID" value="KAK1353559.1"/>
    <property type="molecule type" value="Genomic_DNA"/>
</dbReference>
<evidence type="ECO:0000313" key="3">
    <source>
        <dbReference type="Proteomes" id="UP001237642"/>
    </source>
</evidence>
<keyword evidence="3" id="KW-1185">Reference proteome</keyword>